<keyword evidence="2" id="KW-1185">Reference proteome</keyword>
<dbReference type="PANTHER" id="PTHR33240:SF15">
    <property type="entry name" value="GAG-PRO-LIKE PROTEIN"/>
    <property type="match status" value="1"/>
</dbReference>
<dbReference type="Gene3D" id="2.40.70.10">
    <property type="entry name" value="Acid Proteases"/>
    <property type="match status" value="1"/>
</dbReference>
<dbReference type="InterPro" id="IPR021109">
    <property type="entry name" value="Peptidase_aspartic_dom_sf"/>
</dbReference>
<sequence length="322" mass="36688">MLDANEAKSAPNITQNPLAPYDAALTNMVTIEEVERPMLENVSSWSLEELFAILTGGRGYVNLEVEELRRVVLKSKDIKIEEMLEESSKKPMSEKEVAEFLNILRKNEYRAILALDYINFTDEEILDEGNGHTKALHVSISCKMMNMPHVLIDNGSALNVIPMTVLKQLKVDEFHINHCNTVICAFDGIEKVVIRKIELSMEIGPMTFNVDFFVMDIALAFNMLLGRLWIHVAGPVPLTLHHKVKYIVNGVLVTMNVGKRFGILEPIEIIQTQGTFGLGYKPKKEDWQRIRIVKAKKHLARIQEKDPQDEPMWVPHIRVTFS</sequence>
<dbReference type="CDD" id="cd00303">
    <property type="entry name" value="retropepsin_like"/>
    <property type="match status" value="1"/>
</dbReference>
<name>A0AAV5HPT9_9ROSI</name>
<dbReference type="AlphaFoldDB" id="A0AAV5HPT9"/>
<dbReference type="PROSITE" id="PS50890">
    <property type="entry name" value="PUA"/>
    <property type="match status" value="1"/>
</dbReference>
<reference evidence="1 2" key="1">
    <citation type="journal article" date="2021" name="Commun. Biol.">
        <title>The genome of Shorea leprosula (Dipterocarpaceae) highlights the ecological relevance of drought in aseasonal tropical rainforests.</title>
        <authorList>
            <person name="Ng K.K.S."/>
            <person name="Kobayashi M.J."/>
            <person name="Fawcett J.A."/>
            <person name="Hatakeyama M."/>
            <person name="Paape T."/>
            <person name="Ng C.H."/>
            <person name="Ang C.C."/>
            <person name="Tnah L.H."/>
            <person name="Lee C.T."/>
            <person name="Nishiyama T."/>
            <person name="Sese J."/>
            <person name="O'Brien M.J."/>
            <person name="Copetti D."/>
            <person name="Mohd Noor M.I."/>
            <person name="Ong R.C."/>
            <person name="Putra M."/>
            <person name="Sireger I.Z."/>
            <person name="Indrioko S."/>
            <person name="Kosugi Y."/>
            <person name="Izuno A."/>
            <person name="Isagi Y."/>
            <person name="Lee S.L."/>
            <person name="Shimizu K.K."/>
        </authorList>
    </citation>
    <scope>NUCLEOTIDE SEQUENCE [LARGE SCALE GENOMIC DNA]</scope>
    <source>
        <strain evidence="1">214</strain>
    </source>
</reference>
<dbReference type="Proteomes" id="UP001054252">
    <property type="component" value="Unassembled WGS sequence"/>
</dbReference>
<dbReference type="EMBL" id="BPVZ01000003">
    <property type="protein sequence ID" value="GKU88715.1"/>
    <property type="molecule type" value="Genomic_DNA"/>
</dbReference>
<accession>A0AAV5HPT9</accession>
<protein>
    <submittedName>
        <fullName evidence="1">Uncharacterized protein</fullName>
    </submittedName>
</protein>
<evidence type="ECO:0000313" key="2">
    <source>
        <dbReference type="Proteomes" id="UP001054252"/>
    </source>
</evidence>
<proteinExistence type="predicted"/>
<dbReference type="PANTHER" id="PTHR33240">
    <property type="entry name" value="OS08G0508500 PROTEIN"/>
    <property type="match status" value="1"/>
</dbReference>
<organism evidence="1 2">
    <name type="scientific">Rubroshorea leprosula</name>
    <dbReference type="NCBI Taxonomy" id="152421"/>
    <lineage>
        <taxon>Eukaryota</taxon>
        <taxon>Viridiplantae</taxon>
        <taxon>Streptophyta</taxon>
        <taxon>Embryophyta</taxon>
        <taxon>Tracheophyta</taxon>
        <taxon>Spermatophyta</taxon>
        <taxon>Magnoliopsida</taxon>
        <taxon>eudicotyledons</taxon>
        <taxon>Gunneridae</taxon>
        <taxon>Pentapetalae</taxon>
        <taxon>rosids</taxon>
        <taxon>malvids</taxon>
        <taxon>Malvales</taxon>
        <taxon>Dipterocarpaceae</taxon>
        <taxon>Rubroshorea</taxon>
    </lineage>
</organism>
<evidence type="ECO:0000313" key="1">
    <source>
        <dbReference type="EMBL" id="GKU88715.1"/>
    </source>
</evidence>
<comment type="caution">
    <text evidence="1">The sequence shown here is derived from an EMBL/GenBank/DDBJ whole genome shotgun (WGS) entry which is preliminary data.</text>
</comment>
<gene>
    <name evidence="1" type="ORF">SLEP1_g2944</name>
</gene>